<protein>
    <submittedName>
        <fullName evidence="8">Similar to Saccharomyces cerevisiae YMR077C VPS20 Myristoylated subunit of ESCRTIII, the endosomal sorting complex required for transport of transmembrane proteins into the multivesicular body pathway</fullName>
    </submittedName>
</protein>
<dbReference type="STRING" id="1173061.A0A0J9X658"/>
<reference evidence="8" key="1">
    <citation type="submission" date="2014-03" db="EMBL/GenBank/DDBJ databases">
        <authorList>
            <person name="Casaregola S."/>
        </authorList>
    </citation>
    <scope>NUCLEOTIDE SEQUENCE [LARGE SCALE GENOMIC DNA]</scope>
    <source>
        <strain evidence="8">CLIB 918</strain>
    </source>
</reference>
<dbReference type="AlphaFoldDB" id="A0A0J9X658"/>
<dbReference type="Proteomes" id="UP000242525">
    <property type="component" value="Unassembled WGS sequence"/>
</dbReference>
<evidence type="ECO:0000256" key="2">
    <source>
        <dbReference type="ARBA" id="ARBA00006190"/>
    </source>
</evidence>
<dbReference type="GO" id="GO:0015031">
    <property type="term" value="P:protein transport"/>
    <property type="evidence" value="ECO:0007669"/>
    <property type="project" value="UniProtKB-KW"/>
</dbReference>
<name>A0A0J9X658_GEOCN</name>
<feature type="region of interest" description="Disordered" evidence="7">
    <location>
        <begin position="175"/>
        <end position="209"/>
    </location>
</feature>
<gene>
    <name evidence="8" type="ORF">BN980_GECA02s08326g</name>
</gene>
<dbReference type="EMBL" id="CCBN010000002">
    <property type="protein sequence ID" value="CDO52269.1"/>
    <property type="molecule type" value="Genomic_DNA"/>
</dbReference>
<evidence type="ECO:0000256" key="6">
    <source>
        <dbReference type="ARBA" id="ARBA00023136"/>
    </source>
</evidence>
<keyword evidence="9" id="KW-1185">Reference proteome</keyword>
<comment type="subcellular location">
    <subcellularLocation>
        <location evidence="1">Endosome membrane</location>
    </subcellularLocation>
</comment>
<evidence type="ECO:0000256" key="7">
    <source>
        <dbReference type="SAM" id="MobiDB-lite"/>
    </source>
</evidence>
<evidence type="ECO:0000256" key="4">
    <source>
        <dbReference type="ARBA" id="ARBA00022753"/>
    </source>
</evidence>
<dbReference type="Gene3D" id="1.10.287.1060">
    <property type="entry name" value="ESAT-6-like"/>
    <property type="match status" value="1"/>
</dbReference>
<keyword evidence="4" id="KW-0967">Endosome</keyword>
<evidence type="ECO:0000313" key="9">
    <source>
        <dbReference type="Proteomes" id="UP000242525"/>
    </source>
</evidence>
<dbReference type="Pfam" id="PF03357">
    <property type="entry name" value="Snf7"/>
    <property type="match status" value="1"/>
</dbReference>
<dbReference type="GO" id="GO:0005771">
    <property type="term" value="C:multivesicular body"/>
    <property type="evidence" value="ECO:0007669"/>
    <property type="project" value="TreeGrafter"/>
</dbReference>
<evidence type="ECO:0000256" key="1">
    <source>
        <dbReference type="ARBA" id="ARBA00004608"/>
    </source>
</evidence>
<keyword evidence="5" id="KW-0653">Protein transport</keyword>
<keyword evidence="8" id="KW-0812">Transmembrane</keyword>
<proteinExistence type="inferred from homology"/>
<dbReference type="InterPro" id="IPR005024">
    <property type="entry name" value="Snf7_fam"/>
</dbReference>
<evidence type="ECO:0000256" key="5">
    <source>
        <dbReference type="ARBA" id="ARBA00022927"/>
    </source>
</evidence>
<dbReference type="PANTHER" id="PTHR22761:SF5">
    <property type="entry name" value="CHARGED MULTIVESICULAR BODY PROTEIN 6"/>
    <property type="match status" value="1"/>
</dbReference>
<evidence type="ECO:0000256" key="3">
    <source>
        <dbReference type="ARBA" id="ARBA00022448"/>
    </source>
</evidence>
<dbReference type="OrthoDB" id="441172at2759"/>
<keyword evidence="6" id="KW-0472">Membrane</keyword>
<sequence>MGNASSKAKTNPVVTSQDEAVLKMKIQRDNLEKYRKRIGTVLNRELEIARECLAKGDRKRAALALRKKKYQEQLLDQTDQHLDKLQDLIQNVEFAQVQKDVLLGLEQGNKVLKEINKEMTIERVEKIMDDSAEGIAYQQEISDMLANNISSSDELEVQEELEALEKEELAKKIPVMPDVPKVSPISAEPKNEEEELREEPSEKLQAIPA</sequence>
<comment type="similarity">
    <text evidence="2">Belongs to the SNF7 family.</text>
</comment>
<comment type="caution">
    <text evidence="8">The sequence shown here is derived from an EMBL/GenBank/DDBJ whole genome shotgun (WGS) entry which is preliminary data.</text>
</comment>
<dbReference type="GO" id="GO:0032511">
    <property type="term" value="P:late endosome to vacuole transport via multivesicular body sorting pathway"/>
    <property type="evidence" value="ECO:0007669"/>
    <property type="project" value="TreeGrafter"/>
</dbReference>
<organism evidence="8 9">
    <name type="scientific">Geotrichum candidum</name>
    <name type="common">Oospora lactis</name>
    <name type="synonym">Dipodascus geotrichum</name>
    <dbReference type="NCBI Taxonomy" id="1173061"/>
    <lineage>
        <taxon>Eukaryota</taxon>
        <taxon>Fungi</taxon>
        <taxon>Dikarya</taxon>
        <taxon>Ascomycota</taxon>
        <taxon>Saccharomycotina</taxon>
        <taxon>Dipodascomycetes</taxon>
        <taxon>Dipodascales</taxon>
        <taxon>Dipodascaceae</taxon>
        <taxon>Geotrichum</taxon>
    </lineage>
</organism>
<evidence type="ECO:0000313" key="8">
    <source>
        <dbReference type="EMBL" id="CDO52269.1"/>
    </source>
</evidence>
<keyword evidence="3" id="KW-0813">Transport</keyword>
<dbReference type="GO" id="GO:0000815">
    <property type="term" value="C:ESCRT III complex"/>
    <property type="evidence" value="ECO:0007669"/>
    <property type="project" value="TreeGrafter"/>
</dbReference>
<accession>A0A0J9X658</accession>
<dbReference type="PANTHER" id="PTHR22761">
    <property type="entry name" value="CHARGED MULTIVESICULAR BODY PROTEIN"/>
    <property type="match status" value="1"/>
</dbReference>
<dbReference type="GO" id="GO:0006900">
    <property type="term" value="P:vesicle budding from membrane"/>
    <property type="evidence" value="ECO:0007669"/>
    <property type="project" value="TreeGrafter"/>
</dbReference>